<protein>
    <submittedName>
        <fullName evidence="1">Uncharacterized protein</fullName>
    </submittedName>
</protein>
<name>A0ABQ8B2I7_BRANA</name>
<comment type="caution">
    <text evidence="1">The sequence shown here is derived from an EMBL/GenBank/DDBJ whole genome shotgun (WGS) entry which is preliminary data.</text>
</comment>
<accession>A0ABQ8B2I7</accession>
<evidence type="ECO:0000313" key="1">
    <source>
        <dbReference type="EMBL" id="KAH0899012.1"/>
    </source>
</evidence>
<evidence type="ECO:0000313" key="2">
    <source>
        <dbReference type="Proteomes" id="UP000824890"/>
    </source>
</evidence>
<reference evidence="1 2" key="1">
    <citation type="submission" date="2021-05" db="EMBL/GenBank/DDBJ databases">
        <title>Genome Assembly of Synthetic Allotetraploid Brassica napus Reveals Homoeologous Exchanges between Subgenomes.</title>
        <authorList>
            <person name="Davis J.T."/>
        </authorList>
    </citation>
    <scope>NUCLEOTIDE SEQUENCE [LARGE SCALE GENOMIC DNA]</scope>
    <source>
        <strain evidence="2">cv. Da-Ae</strain>
        <tissue evidence="1">Seedling</tissue>
    </source>
</reference>
<dbReference type="Proteomes" id="UP000824890">
    <property type="component" value="Unassembled WGS sequence"/>
</dbReference>
<proteinExistence type="predicted"/>
<organism evidence="1 2">
    <name type="scientific">Brassica napus</name>
    <name type="common">Rape</name>
    <dbReference type="NCBI Taxonomy" id="3708"/>
    <lineage>
        <taxon>Eukaryota</taxon>
        <taxon>Viridiplantae</taxon>
        <taxon>Streptophyta</taxon>
        <taxon>Embryophyta</taxon>
        <taxon>Tracheophyta</taxon>
        <taxon>Spermatophyta</taxon>
        <taxon>Magnoliopsida</taxon>
        <taxon>eudicotyledons</taxon>
        <taxon>Gunneridae</taxon>
        <taxon>Pentapetalae</taxon>
        <taxon>rosids</taxon>
        <taxon>malvids</taxon>
        <taxon>Brassicales</taxon>
        <taxon>Brassicaceae</taxon>
        <taxon>Brassiceae</taxon>
        <taxon>Brassica</taxon>
    </lineage>
</organism>
<sequence length="146" mass="16545">METAFFSRFQESEALRKITDQIWKGFRGKRLLSGSTRQPNLTPTTRFPSSLVSLSNMDIVIKEASAKETTDVKQLNMTSTTEMLQLPEPVADTLPNGLRVPVFHLVIHTKPHSNIFPPHIQHCNLAMLLFSAFRCISIDILHDILM</sequence>
<keyword evidence="2" id="KW-1185">Reference proteome</keyword>
<gene>
    <name evidence="1" type="ORF">HID58_048580</name>
</gene>
<dbReference type="EMBL" id="JAGKQM010000012">
    <property type="protein sequence ID" value="KAH0899012.1"/>
    <property type="molecule type" value="Genomic_DNA"/>
</dbReference>